<accession>A0AAD7IVR6</accession>
<reference evidence="2" key="1">
    <citation type="submission" date="2023-03" db="EMBL/GenBank/DDBJ databases">
        <title>Massive genome expansion in bonnet fungi (Mycena s.s.) driven by repeated elements and novel gene families across ecological guilds.</title>
        <authorList>
            <consortium name="Lawrence Berkeley National Laboratory"/>
            <person name="Harder C.B."/>
            <person name="Miyauchi S."/>
            <person name="Viragh M."/>
            <person name="Kuo A."/>
            <person name="Thoen E."/>
            <person name="Andreopoulos B."/>
            <person name="Lu D."/>
            <person name="Skrede I."/>
            <person name="Drula E."/>
            <person name="Henrissat B."/>
            <person name="Morin E."/>
            <person name="Kohler A."/>
            <person name="Barry K."/>
            <person name="LaButti K."/>
            <person name="Morin E."/>
            <person name="Salamov A."/>
            <person name="Lipzen A."/>
            <person name="Mereny Z."/>
            <person name="Hegedus B."/>
            <person name="Baldrian P."/>
            <person name="Stursova M."/>
            <person name="Weitz H."/>
            <person name="Taylor A."/>
            <person name="Grigoriev I.V."/>
            <person name="Nagy L.G."/>
            <person name="Martin F."/>
            <person name="Kauserud H."/>
        </authorList>
    </citation>
    <scope>NUCLEOTIDE SEQUENCE</scope>
    <source>
        <strain evidence="2">CBHHK188m</strain>
    </source>
</reference>
<dbReference type="AlphaFoldDB" id="A0AAD7IVR6"/>
<dbReference type="GO" id="GO:0016787">
    <property type="term" value="F:hydrolase activity"/>
    <property type="evidence" value="ECO:0007669"/>
    <property type="project" value="UniProtKB-KW"/>
</dbReference>
<organism evidence="2 3">
    <name type="scientific">Mycena maculata</name>
    <dbReference type="NCBI Taxonomy" id="230809"/>
    <lineage>
        <taxon>Eukaryota</taxon>
        <taxon>Fungi</taxon>
        <taxon>Dikarya</taxon>
        <taxon>Basidiomycota</taxon>
        <taxon>Agaricomycotina</taxon>
        <taxon>Agaricomycetes</taxon>
        <taxon>Agaricomycetidae</taxon>
        <taxon>Agaricales</taxon>
        <taxon>Marasmiineae</taxon>
        <taxon>Mycenaceae</taxon>
        <taxon>Mycena</taxon>
    </lineage>
</organism>
<dbReference type="Proteomes" id="UP001215280">
    <property type="component" value="Unassembled WGS sequence"/>
</dbReference>
<comment type="caution">
    <text evidence="2">The sequence shown here is derived from an EMBL/GenBank/DDBJ whole genome shotgun (WGS) entry which is preliminary data.</text>
</comment>
<dbReference type="Pfam" id="PF12697">
    <property type="entry name" value="Abhydrolase_6"/>
    <property type="match status" value="1"/>
</dbReference>
<protein>
    <submittedName>
        <fullName evidence="2">Alpha/beta hydrolase fold-1</fullName>
    </submittedName>
</protein>
<evidence type="ECO:0000259" key="1">
    <source>
        <dbReference type="Pfam" id="PF12697"/>
    </source>
</evidence>
<name>A0AAD7IVR6_9AGAR</name>
<dbReference type="PANTHER" id="PTHR43798:SF33">
    <property type="entry name" value="HYDROLASE, PUTATIVE (AFU_ORTHOLOGUE AFUA_2G14860)-RELATED"/>
    <property type="match status" value="1"/>
</dbReference>
<evidence type="ECO:0000313" key="3">
    <source>
        <dbReference type="Proteomes" id="UP001215280"/>
    </source>
</evidence>
<keyword evidence="3" id="KW-1185">Reference proteome</keyword>
<dbReference type="GO" id="GO:0016020">
    <property type="term" value="C:membrane"/>
    <property type="evidence" value="ECO:0007669"/>
    <property type="project" value="TreeGrafter"/>
</dbReference>
<dbReference type="EMBL" id="JARJLG010000078">
    <property type="protein sequence ID" value="KAJ7751554.1"/>
    <property type="molecule type" value="Genomic_DNA"/>
</dbReference>
<dbReference type="InterPro" id="IPR029058">
    <property type="entry name" value="AB_hydrolase_fold"/>
</dbReference>
<dbReference type="PANTHER" id="PTHR43798">
    <property type="entry name" value="MONOACYLGLYCEROL LIPASE"/>
    <property type="match status" value="1"/>
</dbReference>
<dbReference type="SUPFAM" id="SSF53474">
    <property type="entry name" value="alpha/beta-Hydrolases"/>
    <property type="match status" value="1"/>
</dbReference>
<gene>
    <name evidence="2" type="ORF">DFH07DRAFT_960965</name>
</gene>
<keyword evidence="2" id="KW-0378">Hydrolase</keyword>
<sequence length="315" mass="35312">MSVKRYYTPESARNSKGLTLLFAHCIGAHKEQWEPTIQRIFERHHSQVHEAWAVDWQTHGDSAVLNRELLETSPSRMYGVSAFEWAEAVAAFMRSPHLKGKRIVPIGHSAGAGTMVLTTRDFPSSALEQYTSLILIEPTIIPRDLFYLEIDERVSTMEFVVAATLVRREKWPSREAAHAWLSRRVPWDSWDPRVLRMLSQYGLEDTPDGGVAIKGDRRQEALSYADAEPHFVAAQELRNISTKVPVHFIWGKDSPLVPEFVQEALAEGVAASVTRVQGGHMIVQEQPDNIADAICGVLDTIGGKDNARVQHASKL</sequence>
<dbReference type="InterPro" id="IPR000073">
    <property type="entry name" value="AB_hydrolase_1"/>
</dbReference>
<evidence type="ECO:0000313" key="2">
    <source>
        <dbReference type="EMBL" id="KAJ7751554.1"/>
    </source>
</evidence>
<feature type="domain" description="AB hydrolase-1" evidence="1">
    <location>
        <begin position="20"/>
        <end position="293"/>
    </location>
</feature>
<proteinExistence type="predicted"/>
<dbReference type="InterPro" id="IPR050266">
    <property type="entry name" value="AB_hydrolase_sf"/>
</dbReference>
<dbReference type="Gene3D" id="3.40.50.1820">
    <property type="entry name" value="alpha/beta hydrolase"/>
    <property type="match status" value="1"/>
</dbReference>